<gene>
    <name evidence="1" type="ORF">M501DRAFT_1015761</name>
</gene>
<proteinExistence type="predicted"/>
<accession>A0A9P4VNF5</accession>
<protein>
    <submittedName>
        <fullName evidence="1">Uncharacterized protein</fullName>
    </submittedName>
</protein>
<comment type="caution">
    <text evidence="1">The sequence shown here is derived from an EMBL/GenBank/DDBJ whole genome shotgun (WGS) entry which is preliminary data.</text>
</comment>
<dbReference type="AlphaFoldDB" id="A0A9P4VNF5"/>
<dbReference type="Proteomes" id="UP000799429">
    <property type="component" value="Unassembled WGS sequence"/>
</dbReference>
<evidence type="ECO:0000313" key="1">
    <source>
        <dbReference type="EMBL" id="KAF2839666.1"/>
    </source>
</evidence>
<reference evidence="1" key="1">
    <citation type="journal article" date="2020" name="Stud. Mycol.">
        <title>101 Dothideomycetes genomes: a test case for predicting lifestyles and emergence of pathogens.</title>
        <authorList>
            <person name="Haridas S."/>
            <person name="Albert R."/>
            <person name="Binder M."/>
            <person name="Bloem J."/>
            <person name="Labutti K."/>
            <person name="Salamov A."/>
            <person name="Andreopoulos B."/>
            <person name="Baker S."/>
            <person name="Barry K."/>
            <person name="Bills G."/>
            <person name="Bluhm B."/>
            <person name="Cannon C."/>
            <person name="Castanera R."/>
            <person name="Culley D."/>
            <person name="Daum C."/>
            <person name="Ezra D."/>
            <person name="Gonzalez J."/>
            <person name="Henrissat B."/>
            <person name="Kuo A."/>
            <person name="Liang C."/>
            <person name="Lipzen A."/>
            <person name="Lutzoni F."/>
            <person name="Magnuson J."/>
            <person name="Mondo S."/>
            <person name="Nolan M."/>
            <person name="Ohm R."/>
            <person name="Pangilinan J."/>
            <person name="Park H.-J."/>
            <person name="Ramirez L."/>
            <person name="Alfaro M."/>
            <person name="Sun H."/>
            <person name="Tritt A."/>
            <person name="Yoshinaga Y."/>
            <person name="Zwiers L.-H."/>
            <person name="Turgeon B."/>
            <person name="Goodwin S."/>
            <person name="Spatafora J."/>
            <person name="Crous P."/>
            <person name="Grigoriev I."/>
        </authorList>
    </citation>
    <scope>NUCLEOTIDE SEQUENCE</scope>
    <source>
        <strain evidence="1">CBS 101060</strain>
    </source>
</reference>
<dbReference type="EMBL" id="MU006094">
    <property type="protein sequence ID" value="KAF2839666.1"/>
    <property type="molecule type" value="Genomic_DNA"/>
</dbReference>
<evidence type="ECO:0000313" key="2">
    <source>
        <dbReference type="Proteomes" id="UP000799429"/>
    </source>
</evidence>
<organism evidence="1 2">
    <name type="scientific">Patellaria atrata CBS 101060</name>
    <dbReference type="NCBI Taxonomy" id="1346257"/>
    <lineage>
        <taxon>Eukaryota</taxon>
        <taxon>Fungi</taxon>
        <taxon>Dikarya</taxon>
        <taxon>Ascomycota</taxon>
        <taxon>Pezizomycotina</taxon>
        <taxon>Dothideomycetes</taxon>
        <taxon>Dothideomycetes incertae sedis</taxon>
        <taxon>Patellariales</taxon>
        <taxon>Patellariaceae</taxon>
        <taxon>Patellaria</taxon>
    </lineage>
</organism>
<name>A0A9P4VNF5_9PEZI</name>
<sequence>MPHSAPDVANATNFIKVGVAKMILSRLLEIAATTEDGSGFFHSETDDIENTFIFSLSPYQKTYGRCFTRIHPAKRRRMSRNGVSRKKEFTVPQTIFAQSISCFINASLSIDEVTKGITPIFVGGEYYGMDALYQPSDDDYGHNRVLIHSKWLEATPCIRTSHKPDTTGELDWRNHKQIIQERVGSTLGKTARNINKVSSQTHSLTVEWESAAPGYTSNYSDSEFLITLHKEEQYSDFQSLIINSKFKPSFSTLIDCECPRKTSRITSGSVTFDGLDLNGLYFPTICTEERCAFYSISPDAARVMIEANTATAATGRICGSMSPS</sequence>
<keyword evidence="2" id="KW-1185">Reference proteome</keyword>